<feature type="compositionally biased region" description="Low complexity" evidence="1">
    <location>
        <begin position="1806"/>
        <end position="1821"/>
    </location>
</feature>
<evidence type="ECO:0000256" key="1">
    <source>
        <dbReference type="SAM" id="MobiDB-lite"/>
    </source>
</evidence>
<name>A0A1K0JBT9_CUPNE</name>
<dbReference type="InterPro" id="IPR010069">
    <property type="entry name" value="CdiA_FHA1_rpt"/>
</dbReference>
<feature type="region of interest" description="Disordered" evidence="1">
    <location>
        <begin position="1698"/>
        <end position="1722"/>
    </location>
</feature>
<feature type="compositionally biased region" description="Basic and acidic residues" evidence="1">
    <location>
        <begin position="1640"/>
        <end position="1652"/>
    </location>
</feature>
<dbReference type="EMBL" id="FMSH01000153">
    <property type="protein sequence ID" value="SCU75416.1"/>
    <property type="molecule type" value="Genomic_DNA"/>
</dbReference>
<dbReference type="Gene3D" id="2.160.20.10">
    <property type="entry name" value="Single-stranded right-handed beta-helix, Pectin lyase-like"/>
    <property type="match status" value="1"/>
</dbReference>
<dbReference type="GO" id="GO:0003824">
    <property type="term" value="F:catalytic activity"/>
    <property type="evidence" value="ECO:0007669"/>
    <property type="project" value="UniProtKB-ARBA"/>
</dbReference>
<organism evidence="3">
    <name type="scientific">Cupriavidus necator</name>
    <name type="common">Alcaligenes eutrophus</name>
    <name type="synonym">Ralstonia eutropha</name>
    <dbReference type="NCBI Taxonomy" id="106590"/>
    <lineage>
        <taxon>Bacteria</taxon>
        <taxon>Pseudomonadati</taxon>
        <taxon>Pseudomonadota</taxon>
        <taxon>Betaproteobacteria</taxon>
        <taxon>Burkholderiales</taxon>
        <taxon>Burkholderiaceae</taxon>
        <taxon>Cupriavidus</taxon>
    </lineage>
</organism>
<reference evidence="3" key="1">
    <citation type="submission" date="2016-09" db="EMBL/GenBank/DDBJ databases">
        <authorList>
            <person name="Capua I."/>
            <person name="De Benedictis P."/>
            <person name="Joannis T."/>
            <person name="Lombin L.H."/>
            <person name="Cattoli G."/>
        </authorList>
    </citation>
    <scope>NUCLEOTIDE SEQUENCE</scope>
    <source>
        <strain evidence="3">B9</strain>
    </source>
</reference>
<feature type="region of interest" description="Disordered" evidence="1">
    <location>
        <begin position="1794"/>
        <end position="1829"/>
    </location>
</feature>
<feature type="region of interest" description="Disordered" evidence="1">
    <location>
        <begin position="2395"/>
        <end position="2415"/>
    </location>
</feature>
<feature type="region of interest" description="Disordered" evidence="1">
    <location>
        <begin position="1637"/>
        <end position="1674"/>
    </location>
</feature>
<gene>
    <name evidence="3" type="ORF">CNECB9_2360013</name>
</gene>
<protein>
    <submittedName>
        <fullName evidence="3">Putative Exoprotein, adhesin or hemolysin</fullName>
    </submittedName>
</protein>
<feature type="region of interest" description="Disordered" evidence="1">
    <location>
        <begin position="2222"/>
        <end position="2242"/>
    </location>
</feature>
<accession>A0A1K0JBT9</accession>
<feature type="domain" description="Filamentous haemagglutinin FhaB/tRNA nuclease CdiA-like TPS" evidence="2">
    <location>
        <begin position="84"/>
        <end position="205"/>
    </location>
</feature>
<dbReference type="InterPro" id="IPR012334">
    <property type="entry name" value="Pectin_lyas_fold"/>
</dbReference>
<feature type="compositionally biased region" description="Polar residues" evidence="1">
    <location>
        <begin position="2222"/>
        <end position="2233"/>
    </location>
</feature>
<dbReference type="Pfam" id="PF05860">
    <property type="entry name" value="TPS"/>
    <property type="match status" value="1"/>
</dbReference>
<dbReference type="NCBIfam" id="TIGR01731">
    <property type="entry name" value="fil_hemag_20aa"/>
    <property type="match status" value="12"/>
</dbReference>
<dbReference type="RefSeq" id="WP_340523867.1">
    <property type="nucleotide sequence ID" value="NZ_FMSH01000153.1"/>
</dbReference>
<feature type="compositionally biased region" description="Low complexity" evidence="1">
    <location>
        <begin position="1653"/>
        <end position="1674"/>
    </location>
</feature>
<dbReference type="Pfam" id="PF13332">
    <property type="entry name" value="Fil_haemagg_2"/>
    <property type="match status" value="5"/>
</dbReference>
<dbReference type="Pfam" id="PF13018">
    <property type="entry name" value="ESPR"/>
    <property type="match status" value="1"/>
</dbReference>
<proteinExistence type="predicted"/>
<dbReference type="NCBIfam" id="TIGR01901">
    <property type="entry name" value="adhes_NPXG"/>
    <property type="match status" value="1"/>
</dbReference>
<feature type="compositionally biased region" description="Polar residues" evidence="1">
    <location>
        <begin position="2400"/>
        <end position="2415"/>
    </location>
</feature>
<dbReference type="InterPro" id="IPR011050">
    <property type="entry name" value="Pectin_lyase_fold/virulence"/>
</dbReference>
<feature type="region of interest" description="Disordered" evidence="1">
    <location>
        <begin position="3068"/>
        <end position="3101"/>
    </location>
</feature>
<dbReference type="InterPro" id="IPR024973">
    <property type="entry name" value="ESPR"/>
</dbReference>
<feature type="compositionally biased region" description="Polar residues" evidence="1">
    <location>
        <begin position="3069"/>
        <end position="3094"/>
    </location>
</feature>
<sequence length="3151" mass="320022">MNQNRYRLVFNKQRGMLMAVPECANGAHKAASGERAGDTGRSFLATLRPIAWALLLSTGCVQLAGAQIVSDPRAGHRPAVTTAPNGTPLVGISSPSAAGVSHNQYQQFSVDQRGAILNNATVITQTQLGGYVPGNANLGASGPARVILNEVTGTSPSQLNGYVEVAGQKADVVISNVYGISINGGGFLNVNRATLTTGTPVFGGDGSLAAFRVTRGGIHVEGQGFNGTNLDQVDLIARSVTVNANLWANKANVIAGANQVDYASLGVQVIQGEGTVPTVGIDVSNLGGMYANRIRLIGSEAGVGVRSAGTLAAQAGDFSIDSAGRVTLSGSTSATGNLAMHGAQGVDNLGTTAAGANLSATSEAGIQNTGALIAGQNLGVTGQLVQSSGTLAAGIDANGDMTQAGNLSVSGTQGVAANGKNLAGSNMTVTGGNVSLAGSQTRAAGAVSLTAQAGTLDLANATVTAGQGLTANAASLLRSDGAKVSAARIDGSAQQLSNRGGTLYAKNGATMAIRGDADNTGGALLTDAGDMSLSVDGKLTNAGGRVTNAGAGLATVRARRIENSNAAGTAGLGMIGGNGAVSVTADQLVNTNGGQLIAGTDLGLHLTQSADNSGGQIYAGQRLTVDGSQVTWRNDGGTISGKSVQFAGASLSNRKGTVLADEDLKVTIGGDLDNTGGALQGGTTLAVSSTGTLNNDAGQIANTGTGKTGVTAATLINTNRATLGGNGDVAVSANQIANTAGAQMSSGHAMEITAGLAFNNARGQVYGGSGLTVNGAGVVLNNDRGSLASGGNTVFKLASLSNEGGKVVADGDINLDTNSFTGTGTVHAGNDLAVAMQGDYDNTAANLLKAEHNLTFGTTGTFSNQGRLEAVNALTVNGNRIVNEAGATINSATTTLNASADIANAGRIEGDTLTTNGDILNNTGTVIGGTVTTNAREIHNTGTAAIMAATDTLNVYGREQVTNTEGATLYTLGDLNIAANGEHDDRGLLRNRTGLLLNDSSTIEGGSNGSVVEIAAQDVVNQRPAPLIASDTTVATRHELKREKYIPCPTTNADPHTTCKQDVWEGPYKTPIDVTFNASQIRSRDDSRQRLIVDINGVDTQIDYNTLSESNGIIAVNYWDGYNRDIHYDPATEYATRNDAHKGFQRVEIARDTTTTTVTDRDANPNQPSASLVSGGDLILANVGTLTNRYSTVASGGSIQIGDQQTSSGALESGQLGTTTVTNVGQTLYSRSTQDIVSTYAWNEDANRDVGQIVQPSVVLTPVVVGKVGGNITAGQRLAIYGGGIQNQDVGKSDPMAGTGSTAVTGTQVTAYGVNTVTLANAPIRLPTNGLYKYHTEPGYTYLIETDPRFTKYGNFISSDYMLGLLGIDPAMTQKRLGDGFYEQKLVRDQVTSLTGRVYLQGYDSAEEQYKALMASGVHTAQQFNFLPGMALTEAQMDALTTDIVWLVSETVTLPDGSSQSVLVPRIYLARAHAADLQANGALIAADDLELHSAGTMHNSGIVDAKSRLSIAARDDVINRGGAIRSQGGTAISAGRDILNQSGQISGAKVGLVAGRDIQNVTLFDQRGVQSTAGNSRASTSLYGQQAGITSTGDMLLSAGRDITATGSNIDAGGDAALLTGRNLTLDTLEGKTRQSLYNSDKHHGEDSRTEHSVSTVKTGGSLTTSSGGDTTLKGTQVQAGTDLTVVAGGDLVASAVTNETTHDNVARQSKGRQQEDHSRDQTTVAVDLSAGGNATLAAVRSADQGGGLDRSDGKGNVALTGANVKAGADGKGGSTLNVVADRDVTVAEARELHDSSIDVQSKRGSFLSRTSSSEQSSRHSNIGVGSTLSGDTVRVKAGNDLTVRQSAIAATDGVALTATRGDVLVTAGQNIREESDARQVKKSGVSAFAGQGGVGVSVGKSEASGSSHTLAITQSDARSVVGASNGNVIITAGKDAAIIGSDVIAGSKRNKDKASAGNIDILAQNVTVAEGVDRMYQDASQRNSSSGLSVALVGTPYDTVKNLKAVQQDPSTVSRVTGTVKELGASALTLPQVDVRIGNQKSSAQGSSVTTTSSGSSLTGAGNVRVRATGNGESDANGKALDGNILVSGSTISAGDAAILDAARDVTLRASTDTYQASNSASSSGWKFSNALPSPGDVARHIGGGPNNSGVGMVPFGSQTSNASGATASSKQNASVITGNTVGVKARTGDLTIAGSGIAAEGDVALSAAKGKIDILSGQDTLSQRSDSSSRQIGDLGGTGYAGTVGVRSESHHTDANQTTQNTIRSQVVSKSGDVTMAASEDITARGADIAAGNDVTMIGKNVILDSGADTTSQNESHRVSQYGTTLALSGYTVTAVQAAENAAHAVEDKKDGRVATLYGVQAGLAIANGIQGIQAVTSGGVSQTAAIKVTASAGGGSQSTESHSQASTNQGTTVKAGNAVTIVATGSRQKDADGFATDGDISGRGVQIDGKTVTLSAARDVNLESAQDHSTLDSRSSGSNASVGVGLGLGGDQNGFTLELAASQNKAKANGEAVTNHNSHVVGTDKVTVVSGRDTNLKGTQLIGDTVGATVGRNLNIESRPDTETYHSKESSSGMQASICVPPFCYGTTVHASGSVTQGNTDSTYSSVQEQSGIYAGKGGFNIDVKGNTDLKGGILASTADPADNHFKTGTLTTSDIENKAEYSSDSSTFVASYSGGKSVGDALDKDGNLIEKHVQWAGNTNLLQSGASSLAATAAGNAQKSIGGSAAGATKSAIAPGTVIITDSAGQQATTGKSADETVAGLNRDTASANQSIEKIFDAQKVKDQRELNELQSQVAQQLAPMVYQQVGDVLVGASPETKAAVHALVGGLLSEALGGSFTAGAAGGAAASLAMAAFGQVLLDQKDLSESDRKALAQLAGAIVGGAAGAAAGGSLSDAAAGVTVGKVATENNYLNHTQKRDRAEALAACKDEACRKQVQAEYAAEWEKNRASVENCSSQSECLSIAQSLRSEQQEQGQRIAELQAKGPVNWTDAEKLEYADLRLGDTSLNQMRSVALGNAAKLTGGNVLGQQETANLLADIGIGAASGFGGAIGPKGLTYEAAPYHGSTDNSVKSRGPANGQTALESSVQVKETSPRRVSVDPETGDFVVFDRTLGDVYHGHVRAWSDLTTDMQNALVRAGYVDRKGNLK</sequence>
<evidence type="ECO:0000313" key="3">
    <source>
        <dbReference type="EMBL" id="SCU75416.1"/>
    </source>
</evidence>
<feature type="region of interest" description="Disordered" evidence="1">
    <location>
        <begin position="2040"/>
        <end position="2081"/>
    </location>
</feature>
<feature type="compositionally biased region" description="Low complexity" evidence="1">
    <location>
        <begin position="2043"/>
        <end position="2063"/>
    </location>
</feature>
<evidence type="ECO:0000259" key="2">
    <source>
        <dbReference type="SMART" id="SM00912"/>
    </source>
</evidence>
<dbReference type="InterPro" id="IPR025157">
    <property type="entry name" value="Hemagglutinin_rpt"/>
</dbReference>
<dbReference type="SMART" id="SM00912">
    <property type="entry name" value="Haemagg_act"/>
    <property type="match status" value="1"/>
</dbReference>
<dbReference type="SUPFAM" id="SSF51126">
    <property type="entry name" value="Pectin lyase-like"/>
    <property type="match status" value="1"/>
</dbReference>
<dbReference type="CDD" id="cd20695">
    <property type="entry name" value="CdiA-CT_5T87E_Ct"/>
    <property type="match status" value="1"/>
</dbReference>
<dbReference type="InterPro" id="IPR008638">
    <property type="entry name" value="FhaB/CdiA-like_TPS"/>
</dbReference>